<name>A0A1I8B5J3_MELHA</name>
<evidence type="ECO:0000313" key="6">
    <source>
        <dbReference type="Proteomes" id="UP000095281"/>
    </source>
</evidence>
<dbReference type="SUPFAM" id="SSF48208">
    <property type="entry name" value="Six-hairpin glycosidases"/>
    <property type="match status" value="1"/>
</dbReference>
<organism evidence="6 7">
    <name type="scientific">Meloidogyne hapla</name>
    <name type="common">Root-knot nematode worm</name>
    <dbReference type="NCBI Taxonomy" id="6305"/>
    <lineage>
        <taxon>Eukaryota</taxon>
        <taxon>Metazoa</taxon>
        <taxon>Ecdysozoa</taxon>
        <taxon>Nematoda</taxon>
        <taxon>Chromadorea</taxon>
        <taxon>Rhabditida</taxon>
        <taxon>Tylenchina</taxon>
        <taxon>Tylenchomorpha</taxon>
        <taxon>Tylenchoidea</taxon>
        <taxon>Meloidogynidae</taxon>
        <taxon>Meloidogyninae</taxon>
        <taxon>Meloidogyne</taxon>
    </lineage>
</organism>
<dbReference type="Gene3D" id="1.50.10.10">
    <property type="match status" value="1"/>
</dbReference>
<proteinExistence type="inferred from homology"/>
<accession>A0A1I8B5J3</accession>
<dbReference type="InterPro" id="IPR008928">
    <property type="entry name" value="6-hairpin_glycosidase_sf"/>
</dbReference>
<dbReference type="WBParaSite" id="MhA1_Contig138.frz3.gene54">
    <property type="protein sequence ID" value="MhA1_Contig138.frz3.gene54"/>
    <property type="gene ID" value="MhA1_Contig138.frz3.gene54"/>
</dbReference>
<dbReference type="PRINTS" id="PR00744">
    <property type="entry name" value="GLHYDRLASE37"/>
</dbReference>
<dbReference type="Pfam" id="PF01204">
    <property type="entry name" value="Trehalase"/>
    <property type="match status" value="1"/>
</dbReference>
<keyword evidence="5" id="KW-0326">Glycosidase</keyword>
<dbReference type="AlphaFoldDB" id="A0A1I8B5J3"/>
<comment type="catalytic activity">
    <reaction evidence="1 5">
        <text>alpha,alpha-trehalose + H2O = alpha-D-glucose + beta-D-glucose</text>
        <dbReference type="Rhea" id="RHEA:32675"/>
        <dbReference type="ChEBI" id="CHEBI:15377"/>
        <dbReference type="ChEBI" id="CHEBI:15903"/>
        <dbReference type="ChEBI" id="CHEBI:16551"/>
        <dbReference type="ChEBI" id="CHEBI:17925"/>
        <dbReference type="EC" id="3.2.1.28"/>
    </reaction>
</comment>
<dbReference type="GO" id="GO:0005993">
    <property type="term" value="P:trehalose catabolic process"/>
    <property type="evidence" value="ECO:0007669"/>
    <property type="project" value="TreeGrafter"/>
</dbReference>
<dbReference type="Proteomes" id="UP000095281">
    <property type="component" value="Unplaced"/>
</dbReference>
<evidence type="ECO:0000256" key="2">
    <source>
        <dbReference type="ARBA" id="ARBA00005615"/>
    </source>
</evidence>
<evidence type="ECO:0000256" key="1">
    <source>
        <dbReference type="ARBA" id="ARBA00001576"/>
    </source>
</evidence>
<evidence type="ECO:0000256" key="3">
    <source>
        <dbReference type="ARBA" id="ARBA00012757"/>
    </source>
</evidence>
<keyword evidence="5" id="KW-0378">Hydrolase</keyword>
<sequence length="494" mass="57584">MLPEIILFIVVEELYSCKNITNFQPQPPTLAAIKDDAMRQWAFELNERWKELCIHIPSSANNPTHNSLIYLPNNNIRPGARFREVYYWDSYWTIKGLLASELPELVKGMLENFVVLIKEYGFILNGGCNYYLQRSQPPLFIPMVNEYYNYTKDKEFLKEILPYMEKELEFWIVNRSVEFTKGCRNYTMYQYRTQSTVPRPESYCADVITAIKSNETNKAKLWQNLASAAESGMDFSSRWLRNPEDPKLETIITTSIVPLDLNAFICGNLRILSELFAAIGKKQKSNHYKKLYLKLRAEFKQVFLYTKDENKYGWYDYNLETKENNIHFYASMAVPLFTQCYDTKEEPNVPERIYNTMKNYGVFEKANGSADFYGVQTSTVVSGEQWDAHNIWPPMQQMLVMGFLNSGKESLKQEALYLAKKWILANYRLYSQCIEKPMWEKLSATGTSGKGGEYVPQTGFGWSNGVILNFLITFNEQIKFNSTELPNEKPRKCF</sequence>
<evidence type="ECO:0000256" key="4">
    <source>
        <dbReference type="ARBA" id="ARBA00019905"/>
    </source>
</evidence>
<evidence type="ECO:0000256" key="5">
    <source>
        <dbReference type="RuleBase" id="RU361180"/>
    </source>
</evidence>
<comment type="similarity">
    <text evidence="2 5">Belongs to the glycosyl hydrolase 37 family.</text>
</comment>
<dbReference type="OMA" id="NERWKEL"/>
<reference evidence="7" key="1">
    <citation type="submission" date="2016-11" db="UniProtKB">
        <authorList>
            <consortium name="WormBaseParasite"/>
        </authorList>
    </citation>
    <scope>IDENTIFICATION</scope>
</reference>
<dbReference type="GO" id="GO:0004555">
    <property type="term" value="F:alpha,alpha-trehalase activity"/>
    <property type="evidence" value="ECO:0007669"/>
    <property type="project" value="UniProtKB-EC"/>
</dbReference>
<dbReference type="PANTHER" id="PTHR23403">
    <property type="entry name" value="TREHALASE"/>
    <property type="match status" value="1"/>
</dbReference>
<keyword evidence="6" id="KW-1185">Reference proteome</keyword>
<dbReference type="PANTHER" id="PTHR23403:SF1">
    <property type="entry name" value="TREHALASE"/>
    <property type="match status" value="1"/>
</dbReference>
<protein>
    <recommendedName>
        <fullName evidence="4 5">Trehalase</fullName>
        <ecNumber evidence="3 5">3.2.1.28</ecNumber>
    </recommendedName>
    <alternativeName>
        <fullName evidence="5">Alpha-trehalose glucohydrolase</fullName>
    </alternativeName>
</protein>
<dbReference type="InterPro" id="IPR001661">
    <property type="entry name" value="Glyco_hydro_37"/>
</dbReference>
<dbReference type="EC" id="3.2.1.28" evidence="3 5"/>
<evidence type="ECO:0000313" key="7">
    <source>
        <dbReference type="WBParaSite" id="MhA1_Contig138.frz3.gene54"/>
    </source>
</evidence>
<dbReference type="InterPro" id="IPR012341">
    <property type="entry name" value="6hp_glycosidase-like_sf"/>
</dbReference>